<dbReference type="CDD" id="cd08288">
    <property type="entry name" value="MDR_yhdh"/>
    <property type="match status" value="1"/>
</dbReference>
<dbReference type="Proteomes" id="UP000266975">
    <property type="component" value="Unassembled WGS sequence"/>
</dbReference>
<accession>A0A3M8K4I2</accession>
<evidence type="ECO:0000313" key="2">
    <source>
        <dbReference type="EMBL" id="RNE48096.1"/>
    </source>
</evidence>
<name>A0A3M8K4I2_9CORY</name>
<keyword evidence="3" id="KW-1185">Reference proteome</keyword>
<dbReference type="InterPro" id="IPR020843">
    <property type="entry name" value="ER"/>
</dbReference>
<dbReference type="Gene3D" id="3.90.180.10">
    <property type="entry name" value="Medium-chain alcohol dehydrogenases, catalytic domain"/>
    <property type="match status" value="1"/>
</dbReference>
<organism evidence="2 3">
    <name type="scientific">Corynebacterium alimapuense</name>
    <dbReference type="NCBI Taxonomy" id="1576874"/>
    <lineage>
        <taxon>Bacteria</taxon>
        <taxon>Bacillati</taxon>
        <taxon>Actinomycetota</taxon>
        <taxon>Actinomycetes</taxon>
        <taxon>Mycobacteriales</taxon>
        <taxon>Corynebacteriaceae</taxon>
        <taxon>Corynebacterium</taxon>
    </lineage>
</organism>
<dbReference type="Gene3D" id="3.40.50.720">
    <property type="entry name" value="NAD(P)-binding Rossmann-like Domain"/>
    <property type="match status" value="1"/>
</dbReference>
<comment type="caution">
    <text evidence="2">The sequence shown here is derived from an EMBL/GenBank/DDBJ whole genome shotgun (WGS) entry which is preliminary data.</text>
</comment>
<dbReference type="InterPro" id="IPR014188">
    <property type="entry name" value="Acrylyl-CoA_reductase_AcuI"/>
</dbReference>
<dbReference type="InterPro" id="IPR036291">
    <property type="entry name" value="NAD(P)-bd_dom_sf"/>
</dbReference>
<dbReference type="SUPFAM" id="SSF50129">
    <property type="entry name" value="GroES-like"/>
    <property type="match status" value="1"/>
</dbReference>
<dbReference type="NCBIfam" id="TIGR02823">
    <property type="entry name" value="oxido_YhdH"/>
    <property type="match status" value="1"/>
</dbReference>
<dbReference type="PANTHER" id="PTHR43677">
    <property type="entry name" value="SHORT-CHAIN DEHYDROGENASE/REDUCTASE"/>
    <property type="match status" value="1"/>
</dbReference>
<dbReference type="Pfam" id="PF08240">
    <property type="entry name" value="ADH_N"/>
    <property type="match status" value="1"/>
</dbReference>
<dbReference type="GO" id="GO:0043957">
    <property type="term" value="F:acryloyl-CoA reductase (NADPH) activity"/>
    <property type="evidence" value="ECO:0007669"/>
    <property type="project" value="TreeGrafter"/>
</dbReference>
<dbReference type="InterPro" id="IPR051397">
    <property type="entry name" value="Zn-ADH-like_protein"/>
</dbReference>
<dbReference type="OrthoDB" id="9782155at2"/>
<gene>
    <name evidence="2" type="ORF">C5L39_09455</name>
</gene>
<dbReference type="Pfam" id="PF00107">
    <property type="entry name" value="ADH_zinc_N"/>
    <property type="match status" value="1"/>
</dbReference>
<dbReference type="EMBL" id="PTJO01000006">
    <property type="protein sequence ID" value="RNE48096.1"/>
    <property type="molecule type" value="Genomic_DNA"/>
</dbReference>
<dbReference type="InterPro" id="IPR013154">
    <property type="entry name" value="ADH-like_N"/>
</dbReference>
<dbReference type="SMART" id="SM00829">
    <property type="entry name" value="PKS_ER"/>
    <property type="match status" value="1"/>
</dbReference>
<dbReference type="InterPro" id="IPR013149">
    <property type="entry name" value="ADH-like_C"/>
</dbReference>
<feature type="domain" description="Enoyl reductase (ER)" evidence="1">
    <location>
        <begin position="20"/>
        <end position="325"/>
    </location>
</feature>
<dbReference type="SUPFAM" id="SSF51735">
    <property type="entry name" value="NAD(P)-binding Rossmann-fold domains"/>
    <property type="match status" value="1"/>
</dbReference>
<evidence type="ECO:0000313" key="3">
    <source>
        <dbReference type="Proteomes" id="UP000266975"/>
    </source>
</evidence>
<dbReference type="PANTHER" id="PTHR43677:SF1">
    <property type="entry name" value="ACRYLYL-COA REDUCTASE ACUI-RELATED"/>
    <property type="match status" value="1"/>
</dbReference>
<dbReference type="InterPro" id="IPR011032">
    <property type="entry name" value="GroES-like_sf"/>
</dbReference>
<dbReference type="AlphaFoldDB" id="A0A3M8K4I2"/>
<proteinExistence type="predicted"/>
<evidence type="ECO:0000259" key="1">
    <source>
        <dbReference type="SMART" id="SM00829"/>
    </source>
</evidence>
<sequence length="329" mass="34100">MQRSLLVTLADDNHPDASVELVDQLYLGEGELLIDVAFSSLNYKDAMALSGNRGVMRTNPLVPGIDAVGTVVESSSDRFTPGDSVTVNGAGLGEFRQGGYTTSQRIPAGSTVAVPKAFTLEQAAAIGTAGFTAALSVDALREQGVSPEDGEILVTGATGGVGSVAIHLLDKLGFNVVAATGRVAEHGDYLRGLGANEVIDRAELSEQGRPMQKTRWAGVVDAVGSHTLVNALAQTQWGGTVTCCGVAQGPDLPATVLPFILRGVKLVGINSVDAPLALREQAWATLAEHLDTDVLDGLASTIALSEVAQAGEALLMGRRHGRAVVDVQR</sequence>
<protein>
    <submittedName>
        <fullName evidence="2">Oxidoreductase</fullName>
    </submittedName>
</protein>
<reference evidence="2 3" key="1">
    <citation type="submission" date="2018-02" db="EMBL/GenBank/DDBJ databases">
        <title>Corynebacterium alimpuense sp. nov., a marine obligate actinomycete isolated from sediments of Valparaiso bay, Chile.</title>
        <authorList>
            <person name="Claverias F."/>
            <person name="Gonzales-Siles L."/>
            <person name="Salva-Serra F."/>
            <person name="Inganaes E."/>
            <person name="Molin K."/>
            <person name="Cumsille A."/>
            <person name="Undabarrena A."/>
            <person name="Couve E."/>
            <person name="Moore E.R.B."/>
            <person name="Gomila M."/>
            <person name="Camara B."/>
        </authorList>
    </citation>
    <scope>NUCLEOTIDE SEQUENCE [LARGE SCALE GENOMIC DNA]</scope>
    <source>
        <strain evidence="2 3">CCUG 69366</strain>
    </source>
</reference>
<dbReference type="RefSeq" id="WP_123048671.1">
    <property type="nucleotide sequence ID" value="NZ_PTJO01000006.1"/>
</dbReference>